<accession>A0A498L9A6</accession>
<keyword evidence="4" id="KW-1185">Reference proteome</keyword>
<reference evidence="2 4" key="1">
    <citation type="submission" date="2018-03" db="EMBL/GenBank/DDBJ databases">
        <title>Draft genome sequence of Rohu Carp (Labeo rohita).</title>
        <authorList>
            <person name="Das P."/>
            <person name="Kushwaha B."/>
            <person name="Joshi C.G."/>
            <person name="Kumar D."/>
            <person name="Nagpure N.S."/>
            <person name="Sahoo L."/>
            <person name="Das S.P."/>
            <person name="Bit A."/>
            <person name="Patnaik S."/>
            <person name="Meher P.K."/>
            <person name="Jayasankar P."/>
            <person name="Koringa P.G."/>
            <person name="Patel N.V."/>
            <person name="Hinsu A.T."/>
            <person name="Kumar R."/>
            <person name="Pandey M."/>
            <person name="Agarwal S."/>
            <person name="Srivastava S."/>
            <person name="Singh M."/>
            <person name="Iquebal M.A."/>
            <person name="Jaiswal S."/>
            <person name="Angadi U.B."/>
            <person name="Kumar N."/>
            <person name="Raza M."/>
            <person name="Shah T.M."/>
            <person name="Rai A."/>
            <person name="Jena J.K."/>
        </authorList>
    </citation>
    <scope>NUCLEOTIDE SEQUENCE [LARGE SCALE GENOMIC DNA]</scope>
    <source>
        <strain evidence="2">DASCIFA01</strain>
        <tissue evidence="2">Testis</tissue>
    </source>
</reference>
<dbReference type="EMBL" id="QBIY01011929">
    <property type="protein sequence ID" value="RXN27890.1"/>
    <property type="molecule type" value="Genomic_DNA"/>
</dbReference>
<comment type="caution">
    <text evidence="2">The sequence shown here is derived from an EMBL/GenBank/DDBJ whole genome shotgun (WGS) entry which is preliminary data.</text>
</comment>
<organism evidence="2 4">
    <name type="scientific">Labeo rohita</name>
    <name type="common">Indian major carp</name>
    <name type="synonym">Cyprinus rohita</name>
    <dbReference type="NCBI Taxonomy" id="84645"/>
    <lineage>
        <taxon>Eukaryota</taxon>
        <taxon>Metazoa</taxon>
        <taxon>Chordata</taxon>
        <taxon>Craniata</taxon>
        <taxon>Vertebrata</taxon>
        <taxon>Euteleostomi</taxon>
        <taxon>Actinopterygii</taxon>
        <taxon>Neopterygii</taxon>
        <taxon>Teleostei</taxon>
        <taxon>Ostariophysi</taxon>
        <taxon>Cypriniformes</taxon>
        <taxon>Cyprinidae</taxon>
        <taxon>Labeoninae</taxon>
        <taxon>Labeonini</taxon>
        <taxon>Labeo</taxon>
    </lineage>
</organism>
<evidence type="ECO:0000313" key="3">
    <source>
        <dbReference type="EMBL" id="RXN27890.1"/>
    </source>
</evidence>
<dbReference type="STRING" id="84645.A0A498L9A6"/>
<evidence type="ECO:0000313" key="4">
    <source>
        <dbReference type="Proteomes" id="UP000290572"/>
    </source>
</evidence>
<protein>
    <submittedName>
        <fullName evidence="2">Uncharacterized protein</fullName>
    </submittedName>
</protein>
<proteinExistence type="predicted"/>
<dbReference type="Proteomes" id="UP000290572">
    <property type="component" value="Unassembled WGS sequence"/>
</dbReference>
<sequence>MPQQRPPPQEPFLYFLTAAAASTPAGAFSLLPQQRPPPQEPLLYFLTAAAVTASQEPVPPLPALFPHHSKRPLPPEPHPSSQHHRNDSFQATSNTPLSISSACLGGYRCPMLAAVLR</sequence>
<evidence type="ECO:0000313" key="2">
    <source>
        <dbReference type="EMBL" id="RXN02467.1"/>
    </source>
</evidence>
<gene>
    <name evidence="3" type="ORF">ROHU_005403</name>
    <name evidence="2" type="ORF">ROHU_013760</name>
</gene>
<dbReference type="EMBL" id="QBIY01013529">
    <property type="protein sequence ID" value="RXN02467.1"/>
    <property type="molecule type" value="Genomic_DNA"/>
</dbReference>
<dbReference type="AlphaFoldDB" id="A0A498L9A6"/>
<name>A0A498L9A6_LABRO</name>
<feature type="region of interest" description="Disordered" evidence="1">
    <location>
        <begin position="57"/>
        <end position="95"/>
    </location>
</feature>
<evidence type="ECO:0000256" key="1">
    <source>
        <dbReference type="SAM" id="MobiDB-lite"/>
    </source>
</evidence>